<dbReference type="GO" id="GO:0016020">
    <property type="term" value="C:membrane"/>
    <property type="evidence" value="ECO:0007669"/>
    <property type="project" value="InterPro"/>
</dbReference>
<keyword evidence="9" id="KW-0175">Coiled coil</keyword>
<dbReference type="GO" id="GO:0005524">
    <property type="term" value="F:ATP binding"/>
    <property type="evidence" value="ECO:0007669"/>
    <property type="project" value="UniProtKB-KW"/>
</dbReference>
<feature type="transmembrane region" description="Helical" evidence="10">
    <location>
        <begin position="176"/>
        <end position="195"/>
    </location>
</feature>
<name>A0A0T6LVV0_WENVI</name>
<dbReference type="CDD" id="cd16917">
    <property type="entry name" value="HATPase_UhpB-NarQ-NarX-like"/>
    <property type="match status" value="1"/>
</dbReference>
<evidence type="ECO:0000256" key="8">
    <source>
        <dbReference type="ARBA" id="ARBA00023012"/>
    </source>
</evidence>
<evidence type="ECO:0000259" key="11">
    <source>
        <dbReference type="PROSITE" id="PS50109"/>
    </source>
</evidence>
<evidence type="ECO:0000256" key="6">
    <source>
        <dbReference type="ARBA" id="ARBA00022777"/>
    </source>
</evidence>
<reference evidence="12 13" key="1">
    <citation type="submission" date="2015-10" db="EMBL/GenBank/DDBJ databases">
        <title>Draft genome sequence of pyrrolomycin-producing Streptomyces vitaminophilus.</title>
        <authorList>
            <person name="Graham D.E."/>
            <person name="Mahan K.M."/>
            <person name="Klingeman D.M."/>
            <person name="Hettich R.L."/>
            <person name="Parry R.J."/>
        </authorList>
    </citation>
    <scope>NUCLEOTIDE SEQUENCE [LARGE SCALE GENOMIC DNA]</scope>
    <source>
        <strain evidence="12 13">ATCC 31673</strain>
    </source>
</reference>
<dbReference type="Pfam" id="PF07730">
    <property type="entry name" value="HisKA_3"/>
    <property type="match status" value="1"/>
</dbReference>
<dbReference type="Pfam" id="PF02518">
    <property type="entry name" value="HATPase_c"/>
    <property type="match status" value="1"/>
</dbReference>
<dbReference type="Proteomes" id="UP000050867">
    <property type="component" value="Unassembled WGS sequence"/>
</dbReference>
<dbReference type="PANTHER" id="PTHR24421:SF10">
    <property type="entry name" value="NITRATE_NITRITE SENSOR PROTEIN NARQ"/>
    <property type="match status" value="1"/>
</dbReference>
<evidence type="ECO:0000256" key="9">
    <source>
        <dbReference type="SAM" id="Coils"/>
    </source>
</evidence>
<feature type="domain" description="Histidine kinase" evidence="11">
    <location>
        <begin position="345"/>
        <end position="431"/>
    </location>
</feature>
<dbReference type="Gene3D" id="3.30.565.10">
    <property type="entry name" value="Histidine kinase-like ATPase, C-terminal domain"/>
    <property type="match status" value="1"/>
</dbReference>
<feature type="coiled-coil region" evidence="9">
    <location>
        <begin position="199"/>
        <end position="231"/>
    </location>
</feature>
<dbReference type="AlphaFoldDB" id="A0A0T6LVV0"/>
<keyword evidence="5" id="KW-0547">Nucleotide-binding</keyword>
<dbReference type="EC" id="2.7.13.3" evidence="2"/>
<keyword evidence="6 12" id="KW-0418">Kinase</keyword>
<dbReference type="GO" id="GO:0046983">
    <property type="term" value="F:protein dimerization activity"/>
    <property type="evidence" value="ECO:0007669"/>
    <property type="project" value="InterPro"/>
</dbReference>
<keyword evidence="4" id="KW-0808">Transferase</keyword>
<dbReference type="InterPro" id="IPR011712">
    <property type="entry name" value="Sig_transdc_His_kin_sub3_dim/P"/>
</dbReference>
<evidence type="ECO:0000256" key="1">
    <source>
        <dbReference type="ARBA" id="ARBA00000085"/>
    </source>
</evidence>
<keyword evidence="10" id="KW-0472">Membrane</keyword>
<evidence type="ECO:0000256" key="5">
    <source>
        <dbReference type="ARBA" id="ARBA00022741"/>
    </source>
</evidence>
<dbReference type="PANTHER" id="PTHR24421">
    <property type="entry name" value="NITRATE/NITRITE SENSOR PROTEIN NARX-RELATED"/>
    <property type="match status" value="1"/>
</dbReference>
<proteinExistence type="predicted"/>
<keyword evidence="10" id="KW-1133">Transmembrane helix</keyword>
<dbReference type="InterPro" id="IPR050482">
    <property type="entry name" value="Sensor_HK_TwoCompSys"/>
</dbReference>
<feature type="transmembrane region" description="Helical" evidence="10">
    <location>
        <begin position="80"/>
        <end position="101"/>
    </location>
</feature>
<gene>
    <name evidence="12" type="ORF">AQ490_17265</name>
</gene>
<evidence type="ECO:0000256" key="7">
    <source>
        <dbReference type="ARBA" id="ARBA00022840"/>
    </source>
</evidence>
<dbReference type="SUPFAM" id="SSF55874">
    <property type="entry name" value="ATPase domain of HSP90 chaperone/DNA topoisomerase II/histidine kinase"/>
    <property type="match status" value="1"/>
</dbReference>
<keyword evidence="13" id="KW-1185">Reference proteome</keyword>
<dbReference type="InterPro" id="IPR005467">
    <property type="entry name" value="His_kinase_dom"/>
</dbReference>
<evidence type="ECO:0000256" key="3">
    <source>
        <dbReference type="ARBA" id="ARBA00022553"/>
    </source>
</evidence>
<dbReference type="InterPro" id="IPR036890">
    <property type="entry name" value="HATPase_C_sf"/>
</dbReference>
<feature type="transmembrane region" description="Helical" evidence="10">
    <location>
        <begin position="18"/>
        <end position="36"/>
    </location>
</feature>
<sequence length="432" mass="45486">MVTRPTGPRPRPALRGQVFDVALALLLCVGATGYALDAADGQVRIAGDGKVPVDQADRGRFVYPVGGQVYPILVQVGKPAGPGGVAGLVALAVVASLSLALRRRFPLSVLWTVMVTAVLTPHDMVRLTFYALVIAVFSAAAYSPYRVPTLATLPVSLLVVSTGAEAATVPYQYVRYVPILILVTMALVAHGLRAWKLWADESRTRLTALEREQAEALRRAVELERARIARELHDVVTHNVSVMVIQAGAARKVMAADPGQAGEALLAVEAGGRAAMTELRQVMGLLTMDGDGSDPADTADLTPQPGLRQLEALVKRLPDSGVAVDLSVVGPARPLPPGVELTAYRVVQEALTNTVKHASGARATVTIEYGQDRLRVEVADTGGRPGATAGTGSGRGLVGLRERLAVHGGTLRTGRRLSGGYRVEATIPLEAP</sequence>
<keyword evidence="3" id="KW-0597">Phosphoprotein</keyword>
<comment type="catalytic activity">
    <reaction evidence="1">
        <text>ATP + protein L-histidine = ADP + protein N-phospho-L-histidine.</text>
        <dbReference type="EC" id="2.7.13.3"/>
    </reaction>
</comment>
<protein>
    <recommendedName>
        <fullName evidence="2">histidine kinase</fullName>
        <ecNumber evidence="2">2.7.13.3</ecNumber>
    </recommendedName>
</protein>
<evidence type="ECO:0000256" key="10">
    <source>
        <dbReference type="SAM" id="Phobius"/>
    </source>
</evidence>
<keyword evidence="7" id="KW-0067">ATP-binding</keyword>
<evidence type="ECO:0000256" key="2">
    <source>
        <dbReference type="ARBA" id="ARBA00012438"/>
    </source>
</evidence>
<dbReference type="eggNOG" id="COG4585">
    <property type="taxonomic scope" value="Bacteria"/>
</dbReference>
<keyword evidence="10" id="KW-0812">Transmembrane</keyword>
<dbReference type="Gene3D" id="1.20.5.1930">
    <property type="match status" value="1"/>
</dbReference>
<organism evidence="12 13">
    <name type="scientific">Wenjunlia vitaminophila</name>
    <name type="common">Streptomyces vitaminophilus</name>
    <dbReference type="NCBI Taxonomy" id="76728"/>
    <lineage>
        <taxon>Bacteria</taxon>
        <taxon>Bacillati</taxon>
        <taxon>Actinomycetota</taxon>
        <taxon>Actinomycetes</taxon>
        <taxon>Kitasatosporales</taxon>
        <taxon>Streptomycetaceae</taxon>
        <taxon>Wenjunlia</taxon>
    </lineage>
</organism>
<accession>A0A0T6LVV0</accession>
<dbReference type="InterPro" id="IPR003594">
    <property type="entry name" value="HATPase_dom"/>
</dbReference>
<dbReference type="STRING" id="76728.AQ490_17265"/>
<evidence type="ECO:0000313" key="13">
    <source>
        <dbReference type="Proteomes" id="UP000050867"/>
    </source>
</evidence>
<dbReference type="EMBL" id="LLZU01000006">
    <property type="protein sequence ID" value="KRV50186.1"/>
    <property type="molecule type" value="Genomic_DNA"/>
</dbReference>
<dbReference type="GO" id="GO:0000155">
    <property type="term" value="F:phosphorelay sensor kinase activity"/>
    <property type="evidence" value="ECO:0007669"/>
    <property type="project" value="InterPro"/>
</dbReference>
<evidence type="ECO:0000313" key="12">
    <source>
        <dbReference type="EMBL" id="KRV50186.1"/>
    </source>
</evidence>
<keyword evidence="8" id="KW-0902">Two-component regulatory system</keyword>
<feature type="transmembrane region" description="Helical" evidence="10">
    <location>
        <begin position="127"/>
        <end position="145"/>
    </location>
</feature>
<comment type="caution">
    <text evidence="12">The sequence shown here is derived from an EMBL/GenBank/DDBJ whole genome shotgun (WGS) entry which is preliminary data.</text>
</comment>
<dbReference type="PROSITE" id="PS50109">
    <property type="entry name" value="HIS_KIN"/>
    <property type="match status" value="1"/>
</dbReference>
<evidence type="ECO:0000256" key="4">
    <source>
        <dbReference type="ARBA" id="ARBA00022679"/>
    </source>
</evidence>